<dbReference type="InterPro" id="IPR007466">
    <property type="entry name" value="Peptidyl-Arg-deiminase_porph"/>
</dbReference>
<sequence length="347" mass="39786">MRETPTQLGFLMPAEWEAHEAVWLAWPHDQTTFPNRLSKVEKVYCQIIKTLGDQTGSERVHLLVLPTIKSKVEEILKRSGVDLKQITFYPTDYADVWTRDYGPIFLINRKESTLGWVKARHNAYGKKENAFYAPLLKDDEVFNRIKTEGQKFNLDIVLEGGSIEVNGAGVLVTTEQCLLNPNRNPHLDRGEIENHLKNYFGLNKISRIVWLKRGLTNDHTDGHIDDLVKFVSPNKILCCYEDEEEDENYEILKTNFEILVKESFEVIKLPMPHMNYDDNTKAPASYANFYIGNKVVLVPTYNDPNDEKALKIIEDCFPDRKVVGIDCRDLIYGGGAIHCITQQQPAV</sequence>
<reference evidence="2 3" key="1">
    <citation type="journal article" date="2016" name="Nat. Commun.">
        <title>Thousands of microbial genomes shed light on interconnected biogeochemical processes in an aquifer system.</title>
        <authorList>
            <person name="Anantharaman K."/>
            <person name="Brown C.T."/>
            <person name="Hug L.A."/>
            <person name="Sharon I."/>
            <person name="Castelle C.J."/>
            <person name="Probst A.J."/>
            <person name="Thomas B.C."/>
            <person name="Singh A."/>
            <person name="Wilkins M.J."/>
            <person name="Karaoz U."/>
            <person name="Brodie E.L."/>
            <person name="Williams K.H."/>
            <person name="Hubbard S.S."/>
            <person name="Banfield J.F."/>
        </authorList>
    </citation>
    <scope>NUCLEOTIDE SEQUENCE [LARGE SCALE GENOMIC DNA]</scope>
</reference>
<evidence type="ECO:0000313" key="2">
    <source>
        <dbReference type="EMBL" id="OGI95747.1"/>
    </source>
</evidence>
<dbReference type="SUPFAM" id="SSF55909">
    <property type="entry name" value="Pentein"/>
    <property type="match status" value="1"/>
</dbReference>
<evidence type="ECO:0000313" key="3">
    <source>
        <dbReference type="Proteomes" id="UP000178104"/>
    </source>
</evidence>
<evidence type="ECO:0000256" key="1">
    <source>
        <dbReference type="ARBA" id="ARBA00022801"/>
    </source>
</evidence>
<dbReference type="AlphaFoldDB" id="A0A1F6XNP5"/>
<keyword evidence="1" id="KW-0378">Hydrolase</keyword>
<accession>A0A1F6XNP5</accession>
<comment type="caution">
    <text evidence="2">The sequence shown here is derived from an EMBL/GenBank/DDBJ whole genome shotgun (WGS) entry which is preliminary data.</text>
</comment>
<dbReference type="PANTHER" id="PTHR31377">
    <property type="entry name" value="AGMATINE DEIMINASE-RELATED"/>
    <property type="match status" value="1"/>
</dbReference>
<organism evidence="2 3">
    <name type="scientific">Candidatus Nomurabacteria bacterium RIFCSPLOWO2_01_FULL_42_17</name>
    <dbReference type="NCBI Taxonomy" id="1801780"/>
    <lineage>
        <taxon>Bacteria</taxon>
        <taxon>Candidatus Nomuraibacteriota</taxon>
    </lineage>
</organism>
<dbReference type="EMBL" id="MFVE01000002">
    <property type="protein sequence ID" value="OGI95747.1"/>
    <property type="molecule type" value="Genomic_DNA"/>
</dbReference>
<evidence type="ECO:0008006" key="4">
    <source>
        <dbReference type="Google" id="ProtNLM"/>
    </source>
</evidence>
<dbReference type="GO" id="GO:0009446">
    <property type="term" value="P:putrescine biosynthetic process"/>
    <property type="evidence" value="ECO:0007669"/>
    <property type="project" value="InterPro"/>
</dbReference>
<protein>
    <recommendedName>
        <fullName evidence="4">Agmatine deiminase</fullName>
    </recommendedName>
</protein>
<name>A0A1F6XNP5_9BACT</name>
<gene>
    <name evidence="2" type="ORF">A2917_00305</name>
</gene>
<proteinExistence type="predicted"/>
<dbReference type="STRING" id="1801780.A2917_00305"/>
<dbReference type="GO" id="GO:0047632">
    <property type="term" value="F:agmatine deiminase activity"/>
    <property type="evidence" value="ECO:0007669"/>
    <property type="project" value="TreeGrafter"/>
</dbReference>
<dbReference type="PANTHER" id="PTHR31377:SF0">
    <property type="entry name" value="AGMATINE DEIMINASE-RELATED"/>
    <property type="match status" value="1"/>
</dbReference>
<dbReference type="Gene3D" id="3.75.10.10">
    <property type="entry name" value="L-arginine/glycine Amidinotransferase, Chain A"/>
    <property type="match status" value="1"/>
</dbReference>
<dbReference type="GO" id="GO:0004668">
    <property type="term" value="F:protein-arginine deiminase activity"/>
    <property type="evidence" value="ECO:0007669"/>
    <property type="project" value="InterPro"/>
</dbReference>
<dbReference type="Pfam" id="PF04371">
    <property type="entry name" value="PAD_porph"/>
    <property type="match status" value="1"/>
</dbReference>
<dbReference type="Proteomes" id="UP000178104">
    <property type="component" value="Unassembled WGS sequence"/>
</dbReference>